<dbReference type="InterPro" id="IPR016181">
    <property type="entry name" value="Acyl_CoA_acyltransferase"/>
</dbReference>
<evidence type="ECO:0000313" key="2">
    <source>
        <dbReference type="EMBL" id="SOD11598.1"/>
    </source>
</evidence>
<gene>
    <name evidence="2" type="ORF">SAMN06297358_0230</name>
</gene>
<keyword evidence="3" id="KW-1185">Reference proteome</keyword>
<proteinExistence type="predicted"/>
<dbReference type="Gene3D" id="3.40.630.30">
    <property type="match status" value="1"/>
</dbReference>
<keyword evidence="2" id="KW-0808">Transferase</keyword>
<dbReference type="Proteomes" id="UP000219281">
    <property type="component" value="Unassembled WGS sequence"/>
</dbReference>
<evidence type="ECO:0000313" key="3">
    <source>
        <dbReference type="Proteomes" id="UP000219281"/>
    </source>
</evidence>
<accession>A0A285ZPP5</accession>
<organism evidence="2 3">
    <name type="scientific">Pedobacter xixiisoli</name>
    <dbReference type="NCBI Taxonomy" id="1476464"/>
    <lineage>
        <taxon>Bacteria</taxon>
        <taxon>Pseudomonadati</taxon>
        <taxon>Bacteroidota</taxon>
        <taxon>Sphingobacteriia</taxon>
        <taxon>Sphingobacteriales</taxon>
        <taxon>Sphingobacteriaceae</taxon>
        <taxon>Pedobacter</taxon>
    </lineage>
</organism>
<reference evidence="3" key="1">
    <citation type="submission" date="2017-09" db="EMBL/GenBank/DDBJ databases">
        <authorList>
            <person name="Varghese N."/>
            <person name="Submissions S."/>
        </authorList>
    </citation>
    <scope>NUCLEOTIDE SEQUENCE [LARGE SCALE GENOMIC DNA]</scope>
    <source>
        <strain evidence="3">CGMCC 1.12803</strain>
    </source>
</reference>
<dbReference type="OrthoDB" id="9795199at2"/>
<dbReference type="Pfam" id="PF13302">
    <property type="entry name" value="Acetyltransf_3"/>
    <property type="match status" value="1"/>
</dbReference>
<dbReference type="InterPro" id="IPR000182">
    <property type="entry name" value="GNAT_dom"/>
</dbReference>
<feature type="domain" description="N-acetyltransferase" evidence="1">
    <location>
        <begin position="14"/>
        <end position="172"/>
    </location>
</feature>
<dbReference type="PANTHER" id="PTHR43610:SF1">
    <property type="entry name" value="N-ACETYLTRANSFERASE DOMAIN-CONTAINING PROTEIN"/>
    <property type="match status" value="1"/>
</dbReference>
<dbReference type="RefSeq" id="WP_097127732.1">
    <property type="nucleotide sequence ID" value="NZ_OCMT01000001.1"/>
</dbReference>
<protein>
    <submittedName>
        <fullName evidence="2">Protein N-acetyltransferase, RimJ/RimL family</fullName>
    </submittedName>
</protein>
<sequence>MNFNIQPVLQDEKVLLTPLAEEDLDDLYTAASDPKIWEQHPNPDRWKKEVFKGFFEGAIKSKGAFKIVDKRTGSTIGTTRFYDYNKQGDSIFIGYTFYSTSYWGKGINPLVKNIMLDYIFQFVSKVHFHIGASNIRSQIAIGRIGAKKIAEQEVSYYNEAPRLNFVYEIDKETWSKN</sequence>
<dbReference type="GO" id="GO:0016747">
    <property type="term" value="F:acyltransferase activity, transferring groups other than amino-acyl groups"/>
    <property type="evidence" value="ECO:0007669"/>
    <property type="project" value="InterPro"/>
</dbReference>
<dbReference type="PANTHER" id="PTHR43610">
    <property type="entry name" value="BLL6696 PROTEIN"/>
    <property type="match status" value="1"/>
</dbReference>
<dbReference type="PROSITE" id="PS51186">
    <property type="entry name" value="GNAT"/>
    <property type="match status" value="1"/>
</dbReference>
<dbReference type="SUPFAM" id="SSF55729">
    <property type="entry name" value="Acyl-CoA N-acyltransferases (Nat)"/>
    <property type="match status" value="1"/>
</dbReference>
<name>A0A285ZPP5_9SPHI</name>
<dbReference type="EMBL" id="OCMT01000001">
    <property type="protein sequence ID" value="SOD11598.1"/>
    <property type="molecule type" value="Genomic_DNA"/>
</dbReference>
<evidence type="ECO:0000259" key="1">
    <source>
        <dbReference type="PROSITE" id="PS51186"/>
    </source>
</evidence>
<dbReference type="AlphaFoldDB" id="A0A285ZPP5"/>